<keyword evidence="1" id="KW-0378">Hydrolase</keyword>
<reference evidence="3 4" key="1">
    <citation type="submission" date="2016-10" db="EMBL/GenBank/DDBJ databases">
        <authorList>
            <person name="de Groot N.N."/>
        </authorList>
    </citation>
    <scope>NUCLEOTIDE SEQUENCE [LARGE SCALE GENOMIC DNA]</scope>
    <source>
        <strain evidence="3 4">CPCC 202699</strain>
    </source>
</reference>
<dbReference type="GO" id="GO:0016787">
    <property type="term" value="F:hydrolase activity"/>
    <property type="evidence" value="ECO:0007669"/>
    <property type="project" value="UniProtKB-KW"/>
</dbReference>
<feature type="domain" description="DUF402" evidence="2">
    <location>
        <begin position="64"/>
        <end position="181"/>
    </location>
</feature>
<organism evidence="3 4">
    <name type="scientific">Amycolatopsis xylanica</name>
    <dbReference type="NCBI Taxonomy" id="589385"/>
    <lineage>
        <taxon>Bacteria</taxon>
        <taxon>Bacillati</taxon>
        <taxon>Actinomycetota</taxon>
        <taxon>Actinomycetes</taxon>
        <taxon>Pseudonocardiales</taxon>
        <taxon>Pseudonocardiaceae</taxon>
        <taxon>Amycolatopsis</taxon>
    </lineage>
</organism>
<dbReference type="SUPFAM" id="SSF159234">
    <property type="entry name" value="FomD-like"/>
    <property type="match status" value="1"/>
</dbReference>
<accession>A0A1H3QFK7</accession>
<gene>
    <name evidence="3" type="ORF">SAMN05421504_109293</name>
</gene>
<dbReference type="AlphaFoldDB" id="A0A1H3QFK7"/>
<name>A0A1H3QFK7_9PSEU</name>
<sequence length="215" mass="24556">MRIVVDHRWQPGDTVVERFRRTDGSIGQHHPLRVLSDDGATLVGWLPPGTEIIGTRLVDGRLMRDAPLGERFRIQREQYLSTWHGTANVRRVVDDEWCSVWWFFAPEFTGWYVNLEIPVGRTETGFDRIDGVLDLDVAPDGTWCWKDEDEAEAALDAGKLTREQLKRLREEGERMGALASARAFPFDGTWTDFVPDPSWAAPELPARLREGLSPR</sequence>
<dbReference type="Gene3D" id="2.40.380.10">
    <property type="entry name" value="FomD-like"/>
    <property type="match status" value="1"/>
</dbReference>
<evidence type="ECO:0000256" key="1">
    <source>
        <dbReference type="ARBA" id="ARBA00022801"/>
    </source>
</evidence>
<dbReference type="Proteomes" id="UP000199515">
    <property type="component" value="Unassembled WGS sequence"/>
</dbReference>
<dbReference type="InterPro" id="IPR007295">
    <property type="entry name" value="DUF402"/>
</dbReference>
<evidence type="ECO:0000259" key="2">
    <source>
        <dbReference type="Pfam" id="PF04167"/>
    </source>
</evidence>
<dbReference type="STRING" id="589385.SAMN05421504_109293"/>
<dbReference type="PANTHER" id="PTHR39159">
    <property type="match status" value="1"/>
</dbReference>
<dbReference type="EMBL" id="FNON01000009">
    <property type="protein sequence ID" value="SDZ12090.1"/>
    <property type="molecule type" value="Genomic_DNA"/>
</dbReference>
<evidence type="ECO:0000313" key="4">
    <source>
        <dbReference type="Proteomes" id="UP000199515"/>
    </source>
</evidence>
<dbReference type="InterPro" id="IPR050212">
    <property type="entry name" value="Ntdp-like"/>
</dbReference>
<dbReference type="Pfam" id="PF04167">
    <property type="entry name" value="DUF402"/>
    <property type="match status" value="1"/>
</dbReference>
<evidence type="ECO:0000313" key="3">
    <source>
        <dbReference type="EMBL" id="SDZ12090.1"/>
    </source>
</evidence>
<dbReference type="PANTHER" id="PTHR39159:SF1">
    <property type="entry name" value="UPF0374 PROTEIN YGAC"/>
    <property type="match status" value="1"/>
</dbReference>
<dbReference type="InterPro" id="IPR035930">
    <property type="entry name" value="FomD-like_sf"/>
</dbReference>
<keyword evidence="4" id="KW-1185">Reference proteome</keyword>
<protein>
    <recommendedName>
        <fullName evidence="2">DUF402 domain-containing protein</fullName>
    </recommendedName>
</protein>
<proteinExistence type="predicted"/>